<keyword evidence="1" id="KW-0472">Membrane</keyword>
<dbReference type="EMBL" id="BJYZ01000009">
    <property type="protein sequence ID" value="GEO38255.1"/>
    <property type="molecule type" value="Genomic_DNA"/>
</dbReference>
<dbReference type="AlphaFoldDB" id="A0A512DP38"/>
<comment type="caution">
    <text evidence="3">The sequence shown here is derived from an EMBL/GenBank/DDBJ whole genome shotgun (WGS) entry which is preliminary data.</text>
</comment>
<dbReference type="OrthoDB" id="7354024at2"/>
<dbReference type="Gene3D" id="1.20.144.10">
    <property type="entry name" value="Phosphatidic acid phosphatase type 2/haloperoxidase"/>
    <property type="match status" value="1"/>
</dbReference>
<evidence type="ECO:0000313" key="3">
    <source>
        <dbReference type="EMBL" id="GEO38255.1"/>
    </source>
</evidence>
<evidence type="ECO:0000313" key="4">
    <source>
        <dbReference type="Proteomes" id="UP000321523"/>
    </source>
</evidence>
<name>A0A512DP38_9PROT</name>
<dbReference type="InterPro" id="IPR000326">
    <property type="entry name" value="PAP2/HPO"/>
</dbReference>
<dbReference type="InterPro" id="IPR036938">
    <property type="entry name" value="PAP2/HPO_sf"/>
</dbReference>
<evidence type="ECO:0000259" key="2">
    <source>
        <dbReference type="Pfam" id="PF01569"/>
    </source>
</evidence>
<reference evidence="3 4" key="1">
    <citation type="submission" date="2019-07" db="EMBL/GenBank/DDBJ databases">
        <title>Whole genome shotgun sequence of Skermanella aerolata NBRC 106429.</title>
        <authorList>
            <person name="Hosoyama A."/>
            <person name="Uohara A."/>
            <person name="Ohji S."/>
            <person name="Ichikawa N."/>
        </authorList>
    </citation>
    <scope>NUCLEOTIDE SEQUENCE [LARGE SCALE GENOMIC DNA]</scope>
    <source>
        <strain evidence="3 4">NBRC 106429</strain>
    </source>
</reference>
<protein>
    <recommendedName>
        <fullName evidence="2">Phosphatidic acid phosphatase type 2/haloperoxidase domain-containing protein</fullName>
    </recommendedName>
</protein>
<dbReference type="Pfam" id="PF01569">
    <property type="entry name" value="PAP2"/>
    <property type="match status" value="1"/>
</dbReference>
<feature type="transmembrane region" description="Helical" evidence="1">
    <location>
        <begin position="37"/>
        <end position="58"/>
    </location>
</feature>
<feature type="transmembrane region" description="Helical" evidence="1">
    <location>
        <begin position="78"/>
        <end position="94"/>
    </location>
</feature>
<gene>
    <name evidence="3" type="ORF">SAE02_24030</name>
</gene>
<proteinExistence type="predicted"/>
<dbReference type="SUPFAM" id="SSF48317">
    <property type="entry name" value="Acid phosphatase/Vanadium-dependent haloperoxidase"/>
    <property type="match status" value="1"/>
</dbReference>
<feature type="transmembrane region" description="Helical" evidence="1">
    <location>
        <begin position="129"/>
        <end position="148"/>
    </location>
</feature>
<accession>A0A512DP38</accession>
<feature type="transmembrane region" description="Helical" evidence="1">
    <location>
        <begin position="12"/>
        <end position="30"/>
    </location>
</feature>
<keyword evidence="1" id="KW-1133">Transmembrane helix</keyword>
<dbReference type="Proteomes" id="UP000321523">
    <property type="component" value="Unassembled WGS sequence"/>
</dbReference>
<keyword evidence="4" id="KW-1185">Reference proteome</keyword>
<sequence length="206" mass="21572">MIDLMQTITSLGDSGLLLPASLCILAYLLYKGAHSVALIWAAVLAVGLGTTLVAKLGFHACGVEIGLPDVRSPSGHTAFGAIFFGCAGLLAGFGRPKWQRIAILGGAVTLILLIAVSRVTLRAHTPEEVIGGLLIGGLSVAFFAWAHARAKPPEIRLRPVVVAFAALVVLLNGQSLNAEPLIRDIAYKLRSTMNVCTPSPDQTALN</sequence>
<feature type="transmembrane region" description="Helical" evidence="1">
    <location>
        <begin position="101"/>
        <end position="123"/>
    </location>
</feature>
<evidence type="ECO:0000256" key="1">
    <source>
        <dbReference type="SAM" id="Phobius"/>
    </source>
</evidence>
<keyword evidence="1" id="KW-0812">Transmembrane</keyword>
<feature type="domain" description="Phosphatidic acid phosphatase type 2/haloperoxidase" evidence="2">
    <location>
        <begin position="72"/>
        <end position="149"/>
    </location>
</feature>
<organism evidence="3 4">
    <name type="scientific">Skermanella aerolata</name>
    <dbReference type="NCBI Taxonomy" id="393310"/>
    <lineage>
        <taxon>Bacteria</taxon>
        <taxon>Pseudomonadati</taxon>
        <taxon>Pseudomonadota</taxon>
        <taxon>Alphaproteobacteria</taxon>
        <taxon>Rhodospirillales</taxon>
        <taxon>Azospirillaceae</taxon>
        <taxon>Skermanella</taxon>
    </lineage>
</organism>